<feature type="transmembrane region" description="Helical" evidence="10">
    <location>
        <begin position="278"/>
        <end position="297"/>
    </location>
</feature>
<dbReference type="SUPFAM" id="SSF48317">
    <property type="entry name" value="Acid phosphatase/Vanadium-dependent haloperoxidase"/>
    <property type="match status" value="1"/>
</dbReference>
<evidence type="ECO:0000256" key="8">
    <source>
        <dbReference type="ARBA" id="ARBA00081265"/>
    </source>
</evidence>
<evidence type="ECO:0000313" key="12">
    <source>
        <dbReference type="EMBL" id="KAK2831636.1"/>
    </source>
</evidence>
<accession>A0AA88M6K5</accession>
<name>A0AA88M6K5_TACVA</name>
<evidence type="ECO:0000256" key="2">
    <source>
        <dbReference type="ARBA" id="ARBA00008816"/>
    </source>
</evidence>
<keyword evidence="4 10" id="KW-0812">Transmembrane</keyword>
<comment type="subcellular location">
    <subcellularLocation>
        <location evidence="1">Cell membrane</location>
        <topology evidence="1">Multi-pass membrane protein</topology>
    </subcellularLocation>
</comment>
<protein>
    <recommendedName>
        <fullName evidence="7">Phospholipid phosphatase-related protein type 5</fullName>
    </recommendedName>
    <alternativeName>
        <fullName evidence="8">Lipid phosphate phosphatase-related protein type 5</fullName>
    </alternativeName>
</protein>
<dbReference type="InterPro" id="IPR000326">
    <property type="entry name" value="PAP2/HPO"/>
</dbReference>
<dbReference type="Proteomes" id="UP001187315">
    <property type="component" value="Unassembled WGS sequence"/>
</dbReference>
<dbReference type="SMART" id="SM00014">
    <property type="entry name" value="acidPPc"/>
    <property type="match status" value="1"/>
</dbReference>
<evidence type="ECO:0000313" key="13">
    <source>
        <dbReference type="Proteomes" id="UP001187315"/>
    </source>
</evidence>
<dbReference type="FunFam" id="1.20.144.10:FF:000002">
    <property type="entry name" value="phospholipid phosphatase-related protein type 5"/>
    <property type="match status" value="1"/>
</dbReference>
<organism evidence="12 13">
    <name type="scientific">Tachysurus vachellii</name>
    <name type="common">Darkbarbel catfish</name>
    <name type="synonym">Pelteobagrus vachellii</name>
    <dbReference type="NCBI Taxonomy" id="175792"/>
    <lineage>
        <taxon>Eukaryota</taxon>
        <taxon>Metazoa</taxon>
        <taxon>Chordata</taxon>
        <taxon>Craniata</taxon>
        <taxon>Vertebrata</taxon>
        <taxon>Euteleostomi</taxon>
        <taxon>Actinopterygii</taxon>
        <taxon>Neopterygii</taxon>
        <taxon>Teleostei</taxon>
        <taxon>Ostariophysi</taxon>
        <taxon>Siluriformes</taxon>
        <taxon>Bagridae</taxon>
        <taxon>Tachysurus</taxon>
    </lineage>
</organism>
<dbReference type="AlphaFoldDB" id="A0AA88M6K5"/>
<dbReference type="Pfam" id="PF01569">
    <property type="entry name" value="PAP2"/>
    <property type="match status" value="1"/>
</dbReference>
<proteinExistence type="inferred from homology"/>
<comment type="similarity">
    <text evidence="2">Belongs to the PA-phosphatase related phosphoesterase family.</text>
</comment>
<gene>
    <name evidence="12" type="ORF">Q7C36_016722</name>
</gene>
<dbReference type="Gene3D" id="1.20.144.10">
    <property type="entry name" value="Phosphatidic acid phosphatase type 2/haloperoxidase"/>
    <property type="match status" value="1"/>
</dbReference>
<feature type="region of interest" description="Disordered" evidence="9">
    <location>
        <begin position="1"/>
        <end position="21"/>
    </location>
</feature>
<evidence type="ECO:0000256" key="10">
    <source>
        <dbReference type="SAM" id="Phobius"/>
    </source>
</evidence>
<keyword evidence="3" id="KW-1003">Cell membrane</keyword>
<evidence type="ECO:0000256" key="3">
    <source>
        <dbReference type="ARBA" id="ARBA00022475"/>
    </source>
</evidence>
<evidence type="ECO:0000256" key="9">
    <source>
        <dbReference type="SAM" id="MobiDB-lite"/>
    </source>
</evidence>
<keyword evidence="13" id="KW-1185">Reference proteome</keyword>
<sequence>MQHPFLSANDAPLRSSAHRHWRDAETLQTPPQISAEWRREKKLVIMAGTVMLAYYFEYTDTFNVHVQGFFCHDSAYTKPYLGPEESSAIPPLLLYAVVSGVPALVITGTESVLFLLQYISEDLDNREKIIVMGDCCYLNPLVRRTFRFLGVYAFGLFATDIFVNAGQVVTGNLSPYFLTVCKPNYTALGCQQGVRFISQQEACTGNGDDILHARKSFPSKEAALSVYAALYIAMYITCSVKSKGTRLAKPVVSLGLMCLALLTGINRVVEYRNHWSDVIAGFIIGAAIAIFMVVCVVKNFKGKSLLNEIPPEENVSSTPMLGEPRMEKYIVSQFSHSAHLT</sequence>
<dbReference type="PANTHER" id="PTHR10165:SF17">
    <property type="entry name" value="PHOSPHOLIPID PHOSPHATASE-RELATED PROTEIN TYPE 5"/>
    <property type="match status" value="1"/>
</dbReference>
<evidence type="ECO:0000256" key="5">
    <source>
        <dbReference type="ARBA" id="ARBA00022989"/>
    </source>
</evidence>
<feature type="transmembrane region" description="Helical" evidence="10">
    <location>
        <begin position="222"/>
        <end position="240"/>
    </location>
</feature>
<comment type="caution">
    <text evidence="12">The sequence shown here is derived from an EMBL/GenBank/DDBJ whole genome shotgun (WGS) entry which is preliminary data.</text>
</comment>
<feature type="domain" description="Phosphatidic acid phosphatase type 2/haloperoxidase" evidence="11">
    <location>
        <begin position="149"/>
        <end position="293"/>
    </location>
</feature>
<feature type="transmembrane region" description="Helical" evidence="10">
    <location>
        <begin position="149"/>
        <end position="169"/>
    </location>
</feature>
<reference evidence="12" key="1">
    <citation type="submission" date="2023-08" db="EMBL/GenBank/DDBJ databases">
        <title>Pelteobagrus vachellii genome.</title>
        <authorList>
            <person name="Liu H."/>
        </authorList>
    </citation>
    <scope>NUCLEOTIDE SEQUENCE</scope>
    <source>
        <strain evidence="12">PRFRI_2022a</strain>
        <tissue evidence="12">Muscle</tissue>
    </source>
</reference>
<evidence type="ECO:0000256" key="6">
    <source>
        <dbReference type="ARBA" id="ARBA00023136"/>
    </source>
</evidence>
<dbReference type="GO" id="GO:0005886">
    <property type="term" value="C:plasma membrane"/>
    <property type="evidence" value="ECO:0007669"/>
    <property type="project" value="UniProtKB-SubCell"/>
</dbReference>
<dbReference type="GO" id="GO:0007165">
    <property type="term" value="P:signal transduction"/>
    <property type="evidence" value="ECO:0007669"/>
    <property type="project" value="TreeGrafter"/>
</dbReference>
<feature type="transmembrane region" description="Helical" evidence="10">
    <location>
        <begin position="247"/>
        <end position="266"/>
    </location>
</feature>
<dbReference type="PANTHER" id="PTHR10165">
    <property type="entry name" value="LIPID PHOSPHATE PHOSPHATASE"/>
    <property type="match status" value="1"/>
</dbReference>
<dbReference type="GO" id="GO:0006644">
    <property type="term" value="P:phospholipid metabolic process"/>
    <property type="evidence" value="ECO:0007669"/>
    <property type="project" value="InterPro"/>
</dbReference>
<evidence type="ECO:0000256" key="7">
    <source>
        <dbReference type="ARBA" id="ARBA00069376"/>
    </source>
</evidence>
<keyword evidence="6 10" id="KW-0472">Membrane</keyword>
<dbReference type="EMBL" id="JAVHJS010000017">
    <property type="protein sequence ID" value="KAK2831636.1"/>
    <property type="molecule type" value="Genomic_DNA"/>
</dbReference>
<dbReference type="InterPro" id="IPR036938">
    <property type="entry name" value="PAP2/HPO_sf"/>
</dbReference>
<feature type="transmembrane region" description="Helical" evidence="10">
    <location>
        <begin position="92"/>
        <end position="116"/>
    </location>
</feature>
<dbReference type="InterPro" id="IPR043216">
    <property type="entry name" value="PAP-like"/>
</dbReference>
<evidence type="ECO:0000256" key="1">
    <source>
        <dbReference type="ARBA" id="ARBA00004651"/>
    </source>
</evidence>
<dbReference type="GO" id="GO:0008195">
    <property type="term" value="F:phosphatidate phosphatase activity"/>
    <property type="evidence" value="ECO:0007669"/>
    <property type="project" value="TreeGrafter"/>
</dbReference>
<dbReference type="GO" id="GO:0046839">
    <property type="term" value="P:phospholipid dephosphorylation"/>
    <property type="evidence" value="ECO:0007669"/>
    <property type="project" value="TreeGrafter"/>
</dbReference>
<dbReference type="CDD" id="cd03384">
    <property type="entry name" value="PAP2_wunen"/>
    <property type="match status" value="1"/>
</dbReference>
<keyword evidence="5 10" id="KW-1133">Transmembrane helix</keyword>
<evidence type="ECO:0000256" key="4">
    <source>
        <dbReference type="ARBA" id="ARBA00022692"/>
    </source>
</evidence>
<evidence type="ECO:0000259" key="11">
    <source>
        <dbReference type="SMART" id="SM00014"/>
    </source>
</evidence>